<dbReference type="EMBL" id="BMJH01000003">
    <property type="protein sequence ID" value="GGC73992.1"/>
    <property type="molecule type" value="Genomic_DNA"/>
</dbReference>
<reference evidence="1" key="2">
    <citation type="submission" date="2020-09" db="EMBL/GenBank/DDBJ databases">
        <authorList>
            <person name="Sun Q."/>
            <person name="Zhou Y."/>
        </authorList>
    </citation>
    <scope>NUCLEOTIDE SEQUENCE</scope>
    <source>
        <strain evidence="1">CGMCC 1.15478</strain>
    </source>
</reference>
<gene>
    <name evidence="1" type="ORF">GCM10011410_28990</name>
</gene>
<sequence length="52" mass="5512">MDVPLNLARVYKAIDKAGSVGGIGLDRIKRKQAPCRLRTCEASRPSDGGALS</sequence>
<evidence type="ECO:0000313" key="2">
    <source>
        <dbReference type="Proteomes" id="UP000641514"/>
    </source>
</evidence>
<reference evidence="1" key="1">
    <citation type="journal article" date="2014" name="Int. J. Syst. Evol. Microbiol.">
        <title>Complete genome sequence of Corynebacterium casei LMG S-19264T (=DSM 44701T), isolated from a smear-ripened cheese.</title>
        <authorList>
            <consortium name="US DOE Joint Genome Institute (JGI-PGF)"/>
            <person name="Walter F."/>
            <person name="Albersmeier A."/>
            <person name="Kalinowski J."/>
            <person name="Ruckert C."/>
        </authorList>
    </citation>
    <scope>NUCLEOTIDE SEQUENCE</scope>
    <source>
        <strain evidence="1">CGMCC 1.15478</strain>
    </source>
</reference>
<comment type="caution">
    <text evidence="1">The sequence shown here is derived from an EMBL/GenBank/DDBJ whole genome shotgun (WGS) entry which is preliminary data.</text>
</comment>
<proteinExistence type="predicted"/>
<organism evidence="1 2">
    <name type="scientific">Hoyosella rhizosphaerae</name>
    <dbReference type="NCBI Taxonomy" id="1755582"/>
    <lineage>
        <taxon>Bacteria</taxon>
        <taxon>Bacillati</taxon>
        <taxon>Actinomycetota</taxon>
        <taxon>Actinomycetes</taxon>
        <taxon>Mycobacteriales</taxon>
        <taxon>Hoyosellaceae</taxon>
        <taxon>Hoyosella</taxon>
    </lineage>
</organism>
<accession>A0A916UIU4</accession>
<name>A0A916UIU4_9ACTN</name>
<keyword evidence="2" id="KW-1185">Reference proteome</keyword>
<dbReference type="Proteomes" id="UP000641514">
    <property type="component" value="Unassembled WGS sequence"/>
</dbReference>
<protein>
    <submittedName>
        <fullName evidence="1">Uncharacterized protein</fullName>
    </submittedName>
</protein>
<dbReference type="AlphaFoldDB" id="A0A916UIU4"/>
<evidence type="ECO:0000313" key="1">
    <source>
        <dbReference type="EMBL" id="GGC73992.1"/>
    </source>
</evidence>